<keyword evidence="2" id="KW-0813">Transport</keyword>
<evidence type="ECO:0000256" key="2">
    <source>
        <dbReference type="ARBA" id="ARBA00022448"/>
    </source>
</evidence>
<protein>
    <submittedName>
        <fullName evidence="13">Ion transport 2 domain-containing protein</fullName>
    </submittedName>
</protein>
<keyword evidence="4 11" id="KW-0812">Transmembrane</keyword>
<evidence type="ECO:0000313" key="14">
    <source>
        <dbReference type="Proteomes" id="UP001460888"/>
    </source>
</evidence>
<keyword evidence="14" id="KW-1185">Reference proteome</keyword>
<organism evidence="13 14">
    <name type="scientific">Salinisphaera dokdonensis CL-ES53</name>
    <dbReference type="NCBI Taxonomy" id="1304272"/>
    <lineage>
        <taxon>Bacteria</taxon>
        <taxon>Pseudomonadati</taxon>
        <taxon>Pseudomonadota</taxon>
        <taxon>Gammaproteobacteria</taxon>
        <taxon>Salinisphaerales</taxon>
        <taxon>Salinisphaeraceae</taxon>
        <taxon>Salinisphaera</taxon>
    </lineage>
</organism>
<gene>
    <name evidence="13" type="ORF">SADO_13708</name>
</gene>
<evidence type="ECO:0000256" key="11">
    <source>
        <dbReference type="SAM" id="Phobius"/>
    </source>
</evidence>
<keyword evidence="7 11" id="KW-1133">Transmembrane helix</keyword>
<keyword evidence="3" id="KW-0633">Potassium transport</keyword>
<evidence type="ECO:0000256" key="4">
    <source>
        <dbReference type="ARBA" id="ARBA00022692"/>
    </source>
</evidence>
<evidence type="ECO:0000256" key="3">
    <source>
        <dbReference type="ARBA" id="ARBA00022538"/>
    </source>
</evidence>
<keyword evidence="9 11" id="KW-0472">Membrane</keyword>
<feature type="transmembrane region" description="Helical" evidence="11">
    <location>
        <begin position="91"/>
        <end position="109"/>
    </location>
</feature>
<dbReference type="EMBL" id="APND01000004">
    <property type="protein sequence ID" value="MES1930315.1"/>
    <property type="molecule type" value="Genomic_DNA"/>
</dbReference>
<dbReference type="Pfam" id="PF07885">
    <property type="entry name" value="Ion_trans_2"/>
    <property type="match status" value="1"/>
</dbReference>
<evidence type="ECO:0000256" key="8">
    <source>
        <dbReference type="ARBA" id="ARBA00023065"/>
    </source>
</evidence>
<reference evidence="13 14" key="1">
    <citation type="submission" date="2013-03" db="EMBL/GenBank/DDBJ databases">
        <title>Salinisphaera dokdonensis CL-ES53 Genome Sequencing.</title>
        <authorList>
            <person name="Li C."/>
            <person name="Lai Q."/>
            <person name="Shao Z."/>
        </authorList>
    </citation>
    <scope>NUCLEOTIDE SEQUENCE [LARGE SCALE GENOMIC DNA]</scope>
    <source>
        <strain evidence="13 14">CL-ES53</strain>
    </source>
</reference>
<evidence type="ECO:0000256" key="5">
    <source>
        <dbReference type="ARBA" id="ARBA00022826"/>
    </source>
</evidence>
<dbReference type="Gene3D" id="1.10.287.70">
    <property type="match status" value="1"/>
</dbReference>
<evidence type="ECO:0000256" key="10">
    <source>
        <dbReference type="ARBA" id="ARBA00023303"/>
    </source>
</evidence>
<dbReference type="Proteomes" id="UP001460888">
    <property type="component" value="Unassembled WGS sequence"/>
</dbReference>
<dbReference type="PANTHER" id="PTHR10027:SF10">
    <property type="entry name" value="SLOWPOKE 2, ISOFORM D"/>
    <property type="match status" value="1"/>
</dbReference>
<dbReference type="InterPro" id="IPR013099">
    <property type="entry name" value="K_chnl_dom"/>
</dbReference>
<dbReference type="InterPro" id="IPR047871">
    <property type="entry name" value="K_chnl_Slo-like"/>
</dbReference>
<dbReference type="SUPFAM" id="SSF81324">
    <property type="entry name" value="Voltage-gated potassium channels"/>
    <property type="match status" value="1"/>
</dbReference>
<dbReference type="InterPro" id="IPR036291">
    <property type="entry name" value="NAD(P)-bd_dom_sf"/>
</dbReference>
<keyword evidence="5" id="KW-0631">Potassium channel</keyword>
<name>A0ABV2B3U5_9GAMM</name>
<evidence type="ECO:0000256" key="7">
    <source>
        <dbReference type="ARBA" id="ARBA00022989"/>
    </source>
</evidence>
<keyword evidence="6" id="KW-0630">Potassium</keyword>
<keyword evidence="8" id="KW-0406">Ion transport</keyword>
<proteinExistence type="predicted"/>
<evidence type="ECO:0000256" key="6">
    <source>
        <dbReference type="ARBA" id="ARBA00022958"/>
    </source>
</evidence>
<dbReference type="SUPFAM" id="SSF51735">
    <property type="entry name" value="NAD(P)-binding Rossmann-fold domains"/>
    <property type="match status" value="1"/>
</dbReference>
<accession>A0ABV2B3U5</accession>
<evidence type="ECO:0000259" key="12">
    <source>
        <dbReference type="Pfam" id="PF07885"/>
    </source>
</evidence>
<keyword evidence="10" id="KW-0407">Ion channel</keyword>
<sequence length="385" mass="43194">MRAAMLQIRLKRLRRRSHQRIARELYFDIGSRVRRLLLVLLGVAIAHTLAMLWFEDIGVSDAIWLTLTTLTTVGYGDFSAATVGGRVATTVLLYAVGITVLAQLASDYIDYRLQRRQRMIEGKWDWDMEDHLLVINTPKFNGAHYCEILVRQIRETPAFAEVPIQFLTTGFPHGLPDALRAHGALHRHGEADNADDLARVEPENARHIVVLAHDHYDRHADSLTFDTTHRLMQHIDRNRTHVIVECVNDANRQRLRDLGAHSVIRPIRAYPELIVRAIVSPGVETMMENLFTHHGDHSQRYNLPVDGLRWADLVAGLIQADLGTALAYTDETGEVICNPPSDTRVHGTGLIVMVRADQEPTPARIRECLAGIARQSAHAAAAASD</sequence>
<comment type="caution">
    <text evidence="13">The sequence shown here is derived from an EMBL/GenBank/DDBJ whole genome shotgun (WGS) entry which is preliminary data.</text>
</comment>
<dbReference type="Gene3D" id="3.40.50.720">
    <property type="entry name" value="NAD(P)-binding Rossmann-like Domain"/>
    <property type="match status" value="1"/>
</dbReference>
<evidence type="ECO:0000256" key="9">
    <source>
        <dbReference type="ARBA" id="ARBA00023136"/>
    </source>
</evidence>
<feature type="transmembrane region" description="Helical" evidence="11">
    <location>
        <begin position="36"/>
        <end position="54"/>
    </location>
</feature>
<feature type="domain" description="Potassium channel" evidence="12">
    <location>
        <begin position="38"/>
        <end position="110"/>
    </location>
</feature>
<evidence type="ECO:0000256" key="1">
    <source>
        <dbReference type="ARBA" id="ARBA00004141"/>
    </source>
</evidence>
<dbReference type="PANTHER" id="PTHR10027">
    <property type="entry name" value="CALCIUM-ACTIVATED POTASSIUM CHANNEL ALPHA CHAIN"/>
    <property type="match status" value="1"/>
</dbReference>
<comment type="subcellular location">
    <subcellularLocation>
        <location evidence="1">Membrane</location>
        <topology evidence="1">Multi-pass membrane protein</topology>
    </subcellularLocation>
</comment>
<evidence type="ECO:0000313" key="13">
    <source>
        <dbReference type="EMBL" id="MES1930315.1"/>
    </source>
</evidence>